<dbReference type="Pfam" id="PF02397">
    <property type="entry name" value="Bac_transf"/>
    <property type="match status" value="1"/>
</dbReference>
<gene>
    <name evidence="9" type="primary">wecA_2</name>
    <name evidence="9" type="ORF">AMURIS_02907</name>
</gene>
<evidence type="ECO:0000256" key="5">
    <source>
        <dbReference type="ARBA" id="ARBA00022989"/>
    </source>
</evidence>
<evidence type="ECO:0000256" key="6">
    <source>
        <dbReference type="ARBA" id="ARBA00023136"/>
    </source>
</evidence>
<evidence type="ECO:0000259" key="8">
    <source>
        <dbReference type="Pfam" id="PF02397"/>
    </source>
</evidence>
<feature type="transmembrane region" description="Helical" evidence="7">
    <location>
        <begin position="20"/>
        <end position="41"/>
    </location>
</feature>
<dbReference type="RefSeq" id="WP_103240246.1">
    <property type="nucleotide sequence ID" value="NZ_JANJZD010000013.1"/>
</dbReference>
<comment type="subcellular location">
    <subcellularLocation>
        <location evidence="1">Membrane</location>
        <topology evidence="1">Multi-pass membrane protein</topology>
    </subcellularLocation>
</comment>
<dbReference type="GO" id="GO:0016020">
    <property type="term" value="C:membrane"/>
    <property type="evidence" value="ECO:0007669"/>
    <property type="project" value="UniProtKB-SubCell"/>
</dbReference>
<feature type="transmembrane region" description="Helical" evidence="7">
    <location>
        <begin position="278"/>
        <end position="302"/>
    </location>
</feature>
<dbReference type="EC" id="2.7.8.40" evidence="9"/>
<evidence type="ECO:0000256" key="1">
    <source>
        <dbReference type="ARBA" id="ARBA00004141"/>
    </source>
</evidence>
<dbReference type="PANTHER" id="PTHR30576:SF0">
    <property type="entry name" value="UNDECAPRENYL-PHOSPHATE N-ACETYLGALACTOSAMINYL 1-PHOSPHATE TRANSFERASE-RELATED"/>
    <property type="match status" value="1"/>
</dbReference>
<reference evidence="9 10" key="1">
    <citation type="submission" date="2018-01" db="EMBL/GenBank/DDBJ databases">
        <authorList>
            <person name="Gaut B.S."/>
            <person name="Morton B.R."/>
            <person name="Clegg M.T."/>
            <person name="Duvall M.R."/>
        </authorList>
    </citation>
    <scope>NUCLEOTIDE SEQUENCE [LARGE SCALE GENOMIC DNA]</scope>
    <source>
        <strain evidence="9">GP69</strain>
    </source>
</reference>
<name>A0A2K4ZI93_9FIRM</name>
<sequence length="483" mass="56199">MNADRNERKLRQRESLKRLVNLCLSGICLGLEAGVFAYCWMNHFRYSIIEEVWRQLWFKGNMLEIAIYAVILVFLSSMYGGLRLGYLKNVELIFSQIFATLIANILIYCELSVMATQLFVPDVFITMMFYQTIIVMVYINAANRIYRFIFPPRRLLLVYGDRPTNGIYSKFESRRDKYIITGAVHVREGFDALCAAILRAYEAGECNAVLLGDISVKDRTPLIKFCYARSIRFYMLPKITDVILMGAEELHVFDSPLLLTREYSLTMEQRWIKRWMDIVFSLALLVIASPVMLLAAIAIKIYDGGPVLYRQVRCTVNQRHFYIMKFRSMRTDAEKDGVARLARKNDDRITPIGRFIRKCRIDELPQLLNILKGDMSFIGPRPERPEIIAQYMEVMPEFIYRMKVKAGLAGFAQVYGKYNTSPYDKLKLDLTYIENYSVWLDLKLMLLTLKVLLWPDSTEGIESEQITALREAKQRKQGNEEEE</sequence>
<dbReference type="GO" id="GO:0016780">
    <property type="term" value="F:phosphotransferase activity, for other substituted phosphate groups"/>
    <property type="evidence" value="ECO:0007669"/>
    <property type="project" value="TreeGrafter"/>
</dbReference>
<keyword evidence="4 7" id="KW-0812">Transmembrane</keyword>
<evidence type="ECO:0000313" key="9">
    <source>
        <dbReference type="EMBL" id="SOY30184.1"/>
    </source>
</evidence>
<keyword evidence="10" id="KW-1185">Reference proteome</keyword>
<feature type="domain" description="Bacterial sugar transferase" evidence="8">
    <location>
        <begin position="273"/>
        <end position="453"/>
    </location>
</feature>
<comment type="similarity">
    <text evidence="2">Belongs to the bacterial sugar transferase family.</text>
</comment>
<keyword evidence="6 7" id="KW-0472">Membrane</keyword>
<dbReference type="Proteomes" id="UP000236311">
    <property type="component" value="Unassembled WGS sequence"/>
</dbReference>
<evidence type="ECO:0000256" key="4">
    <source>
        <dbReference type="ARBA" id="ARBA00022692"/>
    </source>
</evidence>
<dbReference type="NCBIfam" id="TIGR03025">
    <property type="entry name" value="EPS_sugtrans"/>
    <property type="match status" value="1"/>
</dbReference>
<dbReference type="InterPro" id="IPR003362">
    <property type="entry name" value="Bact_transf"/>
</dbReference>
<evidence type="ECO:0000256" key="3">
    <source>
        <dbReference type="ARBA" id="ARBA00022679"/>
    </source>
</evidence>
<protein>
    <submittedName>
        <fullName evidence="9">UDP-N-acetylgalactosamine-undecaprenyl-phosphate N-acetylgalactosaminephosphotransferase</fullName>
        <ecNumber evidence="9">2.7.8.40</ecNumber>
    </submittedName>
</protein>
<feature type="transmembrane region" description="Helical" evidence="7">
    <location>
        <begin position="127"/>
        <end position="146"/>
    </location>
</feature>
<dbReference type="InterPro" id="IPR017475">
    <property type="entry name" value="EPS_sugar_tfrase"/>
</dbReference>
<feature type="transmembrane region" description="Helical" evidence="7">
    <location>
        <begin position="92"/>
        <end position="115"/>
    </location>
</feature>
<evidence type="ECO:0000313" key="10">
    <source>
        <dbReference type="Proteomes" id="UP000236311"/>
    </source>
</evidence>
<accession>A0A2K4ZI93</accession>
<feature type="transmembrane region" description="Helical" evidence="7">
    <location>
        <begin position="61"/>
        <end position="80"/>
    </location>
</feature>
<evidence type="ECO:0000256" key="7">
    <source>
        <dbReference type="SAM" id="Phobius"/>
    </source>
</evidence>
<dbReference type="EMBL" id="OFSM01000014">
    <property type="protein sequence ID" value="SOY30184.1"/>
    <property type="molecule type" value="Genomic_DNA"/>
</dbReference>
<dbReference type="PANTHER" id="PTHR30576">
    <property type="entry name" value="COLANIC BIOSYNTHESIS UDP-GLUCOSE LIPID CARRIER TRANSFERASE"/>
    <property type="match status" value="1"/>
</dbReference>
<evidence type="ECO:0000256" key="2">
    <source>
        <dbReference type="ARBA" id="ARBA00006464"/>
    </source>
</evidence>
<organism evidence="9 10">
    <name type="scientific">Acetatifactor muris</name>
    <dbReference type="NCBI Taxonomy" id="879566"/>
    <lineage>
        <taxon>Bacteria</taxon>
        <taxon>Bacillati</taxon>
        <taxon>Bacillota</taxon>
        <taxon>Clostridia</taxon>
        <taxon>Lachnospirales</taxon>
        <taxon>Lachnospiraceae</taxon>
        <taxon>Acetatifactor</taxon>
    </lineage>
</organism>
<dbReference type="OrthoDB" id="9808602at2"/>
<keyword evidence="3 9" id="KW-0808">Transferase</keyword>
<keyword evidence="5 7" id="KW-1133">Transmembrane helix</keyword>
<proteinExistence type="inferred from homology"/>
<dbReference type="AlphaFoldDB" id="A0A2K4ZI93"/>